<feature type="domain" description="J" evidence="3">
    <location>
        <begin position="97"/>
        <end position="169"/>
    </location>
</feature>
<organism evidence="4 5">
    <name type="scientific">Ladona fulva</name>
    <name type="common">Scarce chaser dragonfly</name>
    <name type="synonym">Libellula fulva</name>
    <dbReference type="NCBI Taxonomy" id="123851"/>
    <lineage>
        <taxon>Eukaryota</taxon>
        <taxon>Metazoa</taxon>
        <taxon>Ecdysozoa</taxon>
        <taxon>Arthropoda</taxon>
        <taxon>Hexapoda</taxon>
        <taxon>Insecta</taxon>
        <taxon>Pterygota</taxon>
        <taxon>Palaeoptera</taxon>
        <taxon>Odonata</taxon>
        <taxon>Epiprocta</taxon>
        <taxon>Anisoptera</taxon>
        <taxon>Libelluloidea</taxon>
        <taxon>Libellulidae</taxon>
        <taxon>Ladona</taxon>
    </lineage>
</organism>
<dbReference type="PROSITE" id="PS50076">
    <property type="entry name" value="DNAJ_2"/>
    <property type="match status" value="1"/>
</dbReference>
<dbReference type="GO" id="GO:0005739">
    <property type="term" value="C:mitochondrion"/>
    <property type="evidence" value="ECO:0007669"/>
    <property type="project" value="TreeGrafter"/>
</dbReference>
<dbReference type="SUPFAM" id="SSF47144">
    <property type="entry name" value="HSC20 (HSCB), C-terminal oligomerisation domain"/>
    <property type="match status" value="1"/>
</dbReference>
<dbReference type="OrthoDB" id="448954at2759"/>
<name>A0A8K0KKZ6_LADFU</name>
<dbReference type="SUPFAM" id="SSF46565">
    <property type="entry name" value="Chaperone J-domain"/>
    <property type="match status" value="1"/>
</dbReference>
<evidence type="ECO:0000256" key="1">
    <source>
        <dbReference type="ARBA" id="ARBA00010476"/>
    </source>
</evidence>
<dbReference type="InterPro" id="IPR036386">
    <property type="entry name" value="HscB_C_sf"/>
</dbReference>
<accession>A0A8K0KKZ6</accession>
<evidence type="ECO:0000256" key="2">
    <source>
        <dbReference type="ARBA" id="ARBA00023186"/>
    </source>
</evidence>
<evidence type="ECO:0000313" key="4">
    <source>
        <dbReference type="EMBL" id="KAG8236219.1"/>
    </source>
</evidence>
<dbReference type="EMBL" id="KZ308999">
    <property type="protein sequence ID" value="KAG8236219.1"/>
    <property type="molecule type" value="Genomic_DNA"/>
</dbReference>
<dbReference type="Gene3D" id="1.10.287.110">
    <property type="entry name" value="DnaJ domain"/>
    <property type="match status" value="1"/>
</dbReference>
<dbReference type="Pfam" id="PF00226">
    <property type="entry name" value="DnaJ"/>
    <property type="match status" value="1"/>
</dbReference>
<comment type="caution">
    <text evidence="4">The sequence shown here is derived from an EMBL/GenBank/DDBJ whole genome shotgun (WGS) entry which is preliminary data.</text>
</comment>
<evidence type="ECO:0000313" key="5">
    <source>
        <dbReference type="Proteomes" id="UP000792457"/>
    </source>
</evidence>
<reference evidence="4" key="2">
    <citation type="submission" date="2017-10" db="EMBL/GenBank/DDBJ databases">
        <title>Ladona fulva Genome sequencing and assembly.</title>
        <authorList>
            <person name="Murali S."/>
            <person name="Richards S."/>
            <person name="Bandaranaike D."/>
            <person name="Bellair M."/>
            <person name="Blankenburg K."/>
            <person name="Chao H."/>
            <person name="Dinh H."/>
            <person name="Doddapaneni H."/>
            <person name="Dugan-Rocha S."/>
            <person name="Elkadiri S."/>
            <person name="Gnanaolivu R."/>
            <person name="Hernandez B."/>
            <person name="Skinner E."/>
            <person name="Javaid M."/>
            <person name="Lee S."/>
            <person name="Li M."/>
            <person name="Ming W."/>
            <person name="Munidasa M."/>
            <person name="Muniz J."/>
            <person name="Nguyen L."/>
            <person name="Hughes D."/>
            <person name="Osuji N."/>
            <person name="Pu L.-L."/>
            <person name="Puazo M."/>
            <person name="Qu C."/>
            <person name="Quiroz J."/>
            <person name="Raj R."/>
            <person name="Weissenberger G."/>
            <person name="Xin Y."/>
            <person name="Zou X."/>
            <person name="Han Y."/>
            <person name="Worley K."/>
            <person name="Muzny D."/>
            <person name="Gibbs R."/>
        </authorList>
    </citation>
    <scope>NUCLEOTIDE SEQUENCE</scope>
    <source>
        <strain evidence="4">Sampled in the wild</strain>
    </source>
</reference>
<dbReference type="InterPro" id="IPR004640">
    <property type="entry name" value="HscB"/>
</dbReference>
<dbReference type="AlphaFoldDB" id="A0A8K0KKZ6"/>
<dbReference type="Pfam" id="PF07743">
    <property type="entry name" value="HSCB_C"/>
    <property type="match status" value="1"/>
</dbReference>
<dbReference type="GO" id="GO:0001671">
    <property type="term" value="F:ATPase activator activity"/>
    <property type="evidence" value="ECO:0007669"/>
    <property type="project" value="InterPro"/>
</dbReference>
<evidence type="ECO:0000259" key="3">
    <source>
        <dbReference type="PROSITE" id="PS50076"/>
    </source>
</evidence>
<proteinExistence type="inferred from homology"/>
<dbReference type="NCBIfam" id="TIGR00714">
    <property type="entry name" value="hscB"/>
    <property type="match status" value="1"/>
</dbReference>
<dbReference type="SMART" id="SM00271">
    <property type="entry name" value="DnaJ"/>
    <property type="match status" value="1"/>
</dbReference>
<protein>
    <recommendedName>
        <fullName evidence="3">J domain-containing protein</fullName>
    </recommendedName>
</protein>
<dbReference type="InterPro" id="IPR001623">
    <property type="entry name" value="DnaJ_domain"/>
</dbReference>
<dbReference type="GO" id="GO:0051259">
    <property type="term" value="P:protein complex oligomerization"/>
    <property type="evidence" value="ECO:0007669"/>
    <property type="project" value="InterPro"/>
</dbReference>
<dbReference type="PANTHER" id="PTHR14021">
    <property type="entry name" value="IRON-SULFUR CLUSTER CO-CHAPERONE PROTEIN HSCB"/>
    <property type="match status" value="1"/>
</dbReference>
<gene>
    <name evidence="4" type="ORF">J437_LFUL016787</name>
</gene>
<dbReference type="CDD" id="cd06257">
    <property type="entry name" value="DnaJ"/>
    <property type="match status" value="1"/>
</dbReference>
<sequence length="232" mass="26943">MKMAFSVAKTTQSISLGVAIPSLFNIIRNVKPQTRFQGSTFLKISCDKRLNGIVESCSQKFYCQLSESCWKCGSVINKKDLFCKDCNVLQNVDKNSNYFDILNVDQRYEVEPKELSTNFRNLQRLLHPDRFANKEEEERRISESYSSLVNKAYTTLLHPLSRGMYMLELKGVKIGEDSEKMSPDFLMDIMERNEEVDGLHDKDKIIRLTKVYQDILLKLARRALLPGRRREI</sequence>
<dbReference type="PANTHER" id="PTHR14021:SF15">
    <property type="entry name" value="IRON-SULFUR CLUSTER CO-CHAPERONE PROTEIN HSCB"/>
    <property type="match status" value="1"/>
</dbReference>
<dbReference type="GO" id="GO:0044571">
    <property type="term" value="P:[2Fe-2S] cluster assembly"/>
    <property type="evidence" value="ECO:0007669"/>
    <property type="project" value="InterPro"/>
</dbReference>
<keyword evidence="2" id="KW-0143">Chaperone</keyword>
<dbReference type="GO" id="GO:0051087">
    <property type="term" value="F:protein-folding chaperone binding"/>
    <property type="evidence" value="ECO:0007669"/>
    <property type="project" value="InterPro"/>
</dbReference>
<dbReference type="InterPro" id="IPR009073">
    <property type="entry name" value="HscB_oligo_C"/>
</dbReference>
<comment type="similarity">
    <text evidence="1">Belongs to the HscB family.</text>
</comment>
<dbReference type="InterPro" id="IPR036869">
    <property type="entry name" value="J_dom_sf"/>
</dbReference>
<dbReference type="Proteomes" id="UP000792457">
    <property type="component" value="Unassembled WGS sequence"/>
</dbReference>
<keyword evidence="5" id="KW-1185">Reference proteome</keyword>
<reference evidence="4" key="1">
    <citation type="submission" date="2013-04" db="EMBL/GenBank/DDBJ databases">
        <authorList>
            <person name="Qu J."/>
            <person name="Murali S.C."/>
            <person name="Bandaranaike D."/>
            <person name="Bellair M."/>
            <person name="Blankenburg K."/>
            <person name="Chao H."/>
            <person name="Dinh H."/>
            <person name="Doddapaneni H."/>
            <person name="Downs B."/>
            <person name="Dugan-Rocha S."/>
            <person name="Elkadiri S."/>
            <person name="Gnanaolivu R.D."/>
            <person name="Hernandez B."/>
            <person name="Javaid M."/>
            <person name="Jayaseelan J.C."/>
            <person name="Lee S."/>
            <person name="Li M."/>
            <person name="Ming W."/>
            <person name="Munidasa M."/>
            <person name="Muniz J."/>
            <person name="Nguyen L."/>
            <person name="Ongeri F."/>
            <person name="Osuji N."/>
            <person name="Pu L.-L."/>
            <person name="Puazo M."/>
            <person name="Qu C."/>
            <person name="Quiroz J."/>
            <person name="Raj R."/>
            <person name="Weissenberger G."/>
            <person name="Xin Y."/>
            <person name="Zou X."/>
            <person name="Han Y."/>
            <person name="Richards S."/>
            <person name="Worley K."/>
            <person name="Muzny D."/>
            <person name="Gibbs R."/>
        </authorList>
    </citation>
    <scope>NUCLEOTIDE SEQUENCE</scope>
    <source>
        <strain evidence="4">Sampled in the wild</strain>
    </source>
</reference>